<dbReference type="InterPro" id="IPR036397">
    <property type="entry name" value="RNaseH_sf"/>
</dbReference>
<keyword evidence="3" id="KW-1185">Reference proteome</keyword>
<dbReference type="AlphaFoldDB" id="A0A1I2C1M6"/>
<dbReference type="Pfam" id="PF00929">
    <property type="entry name" value="RNase_T"/>
    <property type="match status" value="1"/>
</dbReference>
<dbReference type="Proteomes" id="UP000199400">
    <property type="component" value="Unassembled WGS sequence"/>
</dbReference>
<dbReference type="PANTHER" id="PTHR30231:SF41">
    <property type="entry name" value="DNA POLYMERASE III SUBUNIT EPSILON"/>
    <property type="match status" value="1"/>
</dbReference>
<dbReference type="InterPro" id="IPR013520">
    <property type="entry name" value="Ribonucl_H"/>
</dbReference>
<dbReference type="CDD" id="cd06127">
    <property type="entry name" value="DEDDh"/>
    <property type="match status" value="1"/>
</dbReference>
<dbReference type="PANTHER" id="PTHR30231">
    <property type="entry name" value="DNA POLYMERASE III SUBUNIT EPSILON"/>
    <property type="match status" value="1"/>
</dbReference>
<dbReference type="GO" id="GO:0045004">
    <property type="term" value="P:DNA replication proofreading"/>
    <property type="evidence" value="ECO:0007669"/>
    <property type="project" value="TreeGrafter"/>
</dbReference>
<dbReference type="SMART" id="SM00479">
    <property type="entry name" value="EXOIII"/>
    <property type="match status" value="1"/>
</dbReference>
<proteinExistence type="predicted"/>
<dbReference type="GO" id="GO:0003676">
    <property type="term" value="F:nucleic acid binding"/>
    <property type="evidence" value="ECO:0007669"/>
    <property type="project" value="InterPro"/>
</dbReference>
<name>A0A1I2C1M6_9BACT</name>
<dbReference type="STRING" id="54.SAMN02745121_04900"/>
<dbReference type="SUPFAM" id="SSF53098">
    <property type="entry name" value="Ribonuclease H-like"/>
    <property type="match status" value="1"/>
</dbReference>
<sequence length="286" mass="32176">MLSPRMPIPTVEQLGPRFAEFLRGLKRPLIFFDTETTGTDPALDRVVEISMIRLSAERGVEPPRTWRINPGVRIPIEASEIHGITNDDVADKPTFGQIADELLAYLRGCDLAGFNIGRFDVRVMQTEFARVGKAFDLSGVRVIDAQVIYHQKEPRNLTAAMRFYCEKEFVDAHGAEADTIATLEVFAGQLDRYGELGLDIEALHEVSNITSAGYVDGARRFIWRDNEPVFNFGRLKGKSLRWAASEPTERAYMRSIVTGNFDEDTKGIVRDALTGRIRLRPRETEG</sequence>
<protein>
    <submittedName>
        <fullName evidence="2">DNA polymerase-3 subunit epsilon</fullName>
    </submittedName>
</protein>
<reference evidence="3" key="1">
    <citation type="submission" date="2016-10" db="EMBL/GenBank/DDBJ databases">
        <authorList>
            <person name="Varghese N."/>
            <person name="Submissions S."/>
        </authorList>
    </citation>
    <scope>NUCLEOTIDE SEQUENCE [LARGE SCALE GENOMIC DNA]</scope>
    <source>
        <strain evidence="3">ATCC 25963</strain>
    </source>
</reference>
<dbReference type="GO" id="GO:0005829">
    <property type="term" value="C:cytosol"/>
    <property type="evidence" value="ECO:0007669"/>
    <property type="project" value="TreeGrafter"/>
</dbReference>
<dbReference type="Gene3D" id="3.30.420.10">
    <property type="entry name" value="Ribonuclease H-like superfamily/Ribonuclease H"/>
    <property type="match status" value="1"/>
</dbReference>
<accession>A0A1I2C1M6</accession>
<feature type="domain" description="Exonuclease" evidence="1">
    <location>
        <begin position="28"/>
        <end position="195"/>
    </location>
</feature>
<organism evidence="2 3">
    <name type="scientific">Nannocystis exedens</name>
    <dbReference type="NCBI Taxonomy" id="54"/>
    <lineage>
        <taxon>Bacteria</taxon>
        <taxon>Pseudomonadati</taxon>
        <taxon>Myxococcota</taxon>
        <taxon>Polyangia</taxon>
        <taxon>Nannocystales</taxon>
        <taxon>Nannocystaceae</taxon>
        <taxon>Nannocystis</taxon>
    </lineage>
</organism>
<evidence type="ECO:0000313" key="3">
    <source>
        <dbReference type="Proteomes" id="UP000199400"/>
    </source>
</evidence>
<dbReference type="InterPro" id="IPR012337">
    <property type="entry name" value="RNaseH-like_sf"/>
</dbReference>
<evidence type="ECO:0000259" key="1">
    <source>
        <dbReference type="SMART" id="SM00479"/>
    </source>
</evidence>
<evidence type="ECO:0000313" key="2">
    <source>
        <dbReference type="EMBL" id="SFE62038.1"/>
    </source>
</evidence>
<dbReference type="EMBL" id="FOMX01000016">
    <property type="protein sequence ID" value="SFE62038.1"/>
    <property type="molecule type" value="Genomic_DNA"/>
</dbReference>
<dbReference type="GO" id="GO:0008408">
    <property type="term" value="F:3'-5' exonuclease activity"/>
    <property type="evidence" value="ECO:0007669"/>
    <property type="project" value="TreeGrafter"/>
</dbReference>
<gene>
    <name evidence="2" type="ORF">SAMN02745121_04900</name>
</gene>